<accession>A0ABN2Y752</accession>
<dbReference type="InterPro" id="IPR020846">
    <property type="entry name" value="MFS_dom"/>
</dbReference>
<keyword evidence="9" id="KW-1185">Reference proteome</keyword>
<dbReference type="PANTHER" id="PTHR43124:SF3">
    <property type="entry name" value="CHLORAMPHENICOL EFFLUX PUMP RV0191"/>
    <property type="match status" value="1"/>
</dbReference>
<evidence type="ECO:0000313" key="8">
    <source>
        <dbReference type="EMBL" id="GAA2122873.1"/>
    </source>
</evidence>
<keyword evidence="5 6" id="KW-0472">Membrane</keyword>
<evidence type="ECO:0000256" key="1">
    <source>
        <dbReference type="ARBA" id="ARBA00004651"/>
    </source>
</evidence>
<feature type="transmembrane region" description="Helical" evidence="6">
    <location>
        <begin position="200"/>
        <end position="222"/>
    </location>
</feature>
<reference evidence="8 9" key="1">
    <citation type="journal article" date="2019" name="Int. J. Syst. Evol. Microbiol.">
        <title>The Global Catalogue of Microorganisms (GCM) 10K type strain sequencing project: providing services to taxonomists for standard genome sequencing and annotation.</title>
        <authorList>
            <consortium name="The Broad Institute Genomics Platform"/>
            <consortium name="The Broad Institute Genome Sequencing Center for Infectious Disease"/>
            <person name="Wu L."/>
            <person name="Ma J."/>
        </authorList>
    </citation>
    <scope>NUCLEOTIDE SEQUENCE [LARGE SCALE GENOMIC DNA]</scope>
    <source>
        <strain evidence="8 9">JCM 13850</strain>
    </source>
</reference>
<feature type="transmembrane region" description="Helical" evidence="6">
    <location>
        <begin position="158"/>
        <end position="179"/>
    </location>
</feature>
<comment type="subcellular location">
    <subcellularLocation>
        <location evidence="1">Cell membrane</location>
        <topology evidence="1">Multi-pass membrane protein</topology>
    </subcellularLocation>
</comment>
<proteinExistence type="predicted"/>
<gene>
    <name evidence="8" type="ORF">GCM10009727_09160</name>
</gene>
<evidence type="ECO:0000259" key="7">
    <source>
        <dbReference type="PROSITE" id="PS50850"/>
    </source>
</evidence>
<dbReference type="SUPFAM" id="SSF103473">
    <property type="entry name" value="MFS general substrate transporter"/>
    <property type="match status" value="1"/>
</dbReference>
<dbReference type="PROSITE" id="PS50850">
    <property type="entry name" value="MFS"/>
    <property type="match status" value="1"/>
</dbReference>
<feature type="domain" description="Major facilitator superfamily (MFS) profile" evidence="7">
    <location>
        <begin position="4"/>
        <end position="381"/>
    </location>
</feature>
<organism evidence="8 9">
    <name type="scientific">Actinomadura napierensis</name>
    <dbReference type="NCBI Taxonomy" id="267854"/>
    <lineage>
        <taxon>Bacteria</taxon>
        <taxon>Bacillati</taxon>
        <taxon>Actinomycetota</taxon>
        <taxon>Actinomycetes</taxon>
        <taxon>Streptosporangiales</taxon>
        <taxon>Thermomonosporaceae</taxon>
        <taxon>Actinomadura</taxon>
    </lineage>
</organism>
<feature type="transmembrane region" description="Helical" evidence="6">
    <location>
        <begin position="128"/>
        <end position="146"/>
    </location>
</feature>
<evidence type="ECO:0000313" key="9">
    <source>
        <dbReference type="Proteomes" id="UP001501020"/>
    </source>
</evidence>
<name>A0ABN2Y752_9ACTN</name>
<evidence type="ECO:0000256" key="3">
    <source>
        <dbReference type="ARBA" id="ARBA00022692"/>
    </source>
</evidence>
<feature type="transmembrane region" description="Helical" evidence="6">
    <location>
        <begin position="234"/>
        <end position="254"/>
    </location>
</feature>
<dbReference type="InterPro" id="IPR036259">
    <property type="entry name" value="MFS_trans_sf"/>
</dbReference>
<feature type="transmembrane region" description="Helical" evidence="6">
    <location>
        <begin position="39"/>
        <end position="63"/>
    </location>
</feature>
<keyword evidence="3 6" id="KW-0812">Transmembrane</keyword>
<dbReference type="RefSeq" id="WP_344261764.1">
    <property type="nucleotide sequence ID" value="NZ_BAAAMR010000005.1"/>
</dbReference>
<evidence type="ECO:0000256" key="6">
    <source>
        <dbReference type="SAM" id="Phobius"/>
    </source>
</evidence>
<sequence length="396" mass="39552">MPLALLALALGAFGIGTTEFVIAGLLPDLASDFHTSIPAAGLLVSGYAFGVVVGAPVMTALGARLPRKTMLVGLMALFVAAHLLSALAPGFGVLLAARIIASFAHGAYMGVGAVVAAELVAPERRARAVALMFTGISLANVLGVPLGTFLGQQLGWRATFWTVAGIGVVALAGIAALVPSAPRPRGGLRHEMAVFRSGRMWLALATTALGWAPVLAVVTYVAPLLTDVTGFGKGAVPVVMTMLGAGMLVGGPLGGRYSDRALLPTILAVLAGLTALSALLLVTSHDRIAVVVTLTVFGVVASAAIPPLQVWVVAKAAAAPTMASAANVSAFNLGNAVGPALAGLTIGAGLGYTSTLWVAALLGAAGFASALVGGALDRRDRTAPAAVPAEPSRVPC</sequence>
<comment type="caution">
    <text evidence="8">The sequence shown here is derived from an EMBL/GenBank/DDBJ whole genome shotgun (WGS) entry which is preliminary data.</text>
</comment>
<keyword evidence="2" id="KW-1003">Cell membrane</keyword>
<dbReference type="PANTHER" id="PTHR43124">
    <property type="entry name" value="PURINE EFFLUX PUMP PBUE"/>
    <property type="match status" value="1"/>
</dbReference>
<evidence type="ECO:0000256" key="2">
    <source>
        <dbReference type="ARBA" id="ARBA00022475"/>
    </source>
</evidence>
<evidence type="ECO:0000256" key="4">
    <source>
        <dbReference type="ARBA" id="ARBA00022989"/>
    </source>
</evidence>
<feature type="transmembrane region" description="Helical" evidence="6">
    <location>
        <begin position="288"/>
        <end position="314"/>
    </location>
</feature>
<evidence type="ECO:0000256" key="5">
    <source>
        <dbReference type="ARBA" id="ARBA00023136"/>
    </source>
</evidence>
<dbReference type="Pfam" id="PF07690">
    <property type="entry name" value="MFS_1"/>
    <property type="match status" value="1"/>
</dbReference>
<dbReference type="Gene3D" id="1.20.1250.20">
    <property type="entry name" value="MFS general substrate transporter like domains"/>
    <property type="match status" value="2"/>
</dbReference>
<dbReference type="InterPro" id="IPR011701">
    <property type="entry name" value="MFS"/>
</dbReference>
<protein>
    <submittedName>
        <fullName evidence="8">MFS transporter</fullName>
    </submittedName>
</protein>
<feature type="transmembrane region" description="Helical" evidence="6">
    <location>
        <begin position="326"/>
        <end position="350"/>
    </location>
</feature>
<dbReference type="EMBL" id="BAAAMR010000005">
    <property type="protein sequence ID" value="GAA2122873.1"/>
    <property type="molecule type" value="Genomic_DNA"/>
</dbReference>
<dbReference type="CDD" id="cd17324">
    <property type="entry name" value="MFS_NepI_like"/>
    <property type="match status" value="1"/>
</dbReference>
<feature type="transmembrane region" description="Helical" evidence="6">
    <location>
        <begin position="99"/>
        <end position="121"/>
    </location>
</feature>
<feature type="transmembrane region" description="Helical" evidence="6">
    <location>
        <begin position="261"/>
        <end position="282"/>
    </location>
</feature>
<keyword evidence="4 6" id="KW-1133">Transmembrane helix</keyword>
<feature type="transmembrane region" description="Helical" evidence="6">
    <location>
        <begin position="70"/>
        <end position="93"/>
    </location>
</feature>
<dbReference type="Proteomes" id="UP001501020">
    <property type="component" value="Unassembled WGS sequence"/>
</dbReference>
<dbReference type="InterPro" id="IPR050189">
    <property type="entry name" value="MFS_Efflux_Transporters"/>
</dbReference>
<feature type="transmembrane region" description="Helical" evidence="6">
    <location>
        <begin position="356"/>
        <end position="376"/>
    </location>
</feature>